<dbReference type="RefSeq" id="WP_307260247.1">
    <property type="nucleotide sequence ID" value="NZ_JAUSVL010000001.1"/>
</dbReference>
<evidence type="ECO:0000313" key="6">
    <source>
        <dbReference type="EMBL" id="MDQ0288911.1"/>
    </source>
</evidence>
<keyword evidence="4" id="KW-0812">Transmembrane</keyword>
<reference evidence="6" key="1">
    <citation type="submission" date="2023-07" db="EMBL/GenBank/DDBJ databases">
        <title>Genomic Encyclopedia of Type Strains, Phase IV (KMG-IV): sequencing the most valuable type-strain genomes for metagenomic binning, comparative biology and taxonomic classification.</title>
        <authorList>
            <person name="Goeker M."/>
        </authorList>
    </citation>
    <scope>NUCLEOTIDE SEQUENCE</scope>
    <source>
        <strain evidence="6">DSM 24202</strain>
    </source>
</reference>
<keyword evidence="4" id="KW-0472">Membrane</keyword>
<dbReference type="InterPro" id="IPR036013">
    <property type="entry name" value="Band_7/SPFH_dom_sf"/>
</dbReference>
<evidence type="ECO:0000313" key="7">
    <source>
        <dbReference type="Proteomes" id="UP001238163"/>
    </source>
</evidence>
<comment type="subcellular location">
    <subcellularLocation>
        <location evidence="1">Membrane</location>
        <topology evidence="1">Single-pass membrane protein</topology>
    </subcellularLocation>
</comment>
<dbReference type="InterPro" id="IPR043202">
    <property type="entry name" value="Band-7_stomatin-like"/>
</dbReference>
<proteinExistence type="inferred from homology"/>
<gene>
    <name evidence="6" type="ORF">J3R75_001018</name>
</gene>
<comment type="similarity">
    <text evidence="2">Belongs to the band 7/mec-2 family.</text>
</comment>
<dbReference type="Pfam" id="PF01145">
    <property type="entry name" value="Band_7"/>
    <property type="match status" value="1"/>
</dbReference>
<evidence type="ECO:0000256" key="4">
    <source>
        <dbReference type="SAM" id="Phobius"/>
    </source>
</evidence>
<dbReference type="GO" id="GO:0006508">
    <property type="term" value="P:proteolysis"/>
    <property type="evidence" value="ECO:0007669"/>
    <property type="project" value="UniProtKB-KW"/>
</dbReference>
<comment type="caution">
    <text evidence="6">The sequence shown here is derived from an EMBL/GenBank/DDBJ whole genome shotgun (WGS) entry which is preliminary data.</text>
</comment>
<dbReference type="EMBL" id="JAUSVL010000001">
    <property type="protein sequence ID" value="MDQ0288911.1"/>
    <property type="molecule type" value="Genomic_DNA"/>
</dbReference>
<evidence type="ECO:0000256" key="2">
    <source>
        <dbReference type="ARBA" id="ARBA00008164"/>
    </source>
</evidence>
<evidence type="ECO:0000259" key="5">
    <source>
        <dbReference type="SMART" id="SM00244"/>
    </source>
</evidence>
<name>A0AAE4AMW4_9BACT</name>
<dbReference type="InterPro" id="IPR001107">
    <property type="entry name" value="Band_7"/>
</dbReference>
<dbReference type="PANTHER" id="PTHR10264:SF19">
    <property type="entry name" value="AT06885P-RELATED"/>
    <property type="match status" value="1"/>
</dbReference>
<keyword evidence="3" id="KW-0175">Coiled coil</keyword>
<keyword evidence="4" id="KW-1133">Transmembrane helix</keyword>
<feature type="transmembrane region" description="Helical" evidence="4">
    <location>
        <begin position="6"/>
        <end position="28"/>
    </location>
</feature>
<sequence>MGKTYLGPLGGVIVLALLLAPVFVWFFCRIEPRNGQLAVMIKKTGKQLPSEQILAPGPEYKGIQLDVLGEGRYFRNPYVWEWEITAITDIPAGHFGVLVRKYGKDLPEGEIIAPSAEYKGIVEDVLGTGKHRINPYAYDVEVYEDLRIMPGTVGVVVNVCGADVFAGIANDITNSKGFLVDSNRKGVLAEVLKEGTHRINPFLQSVSIVNIQSQRYEFSGDDAIVFITMDGFNISLEGTVEFNISAESAPCLSHEVGDMEDILKKLILPSVSGFARIEGSKKTATEFIVGESRQLFQNELEKFLQANCQTWGISINSVLIRDIIPPQEIAEIIRNRELAQQEAKKYKQQIEQAKSATVLEEQRTLALQRKAIVAAETQKLTSEIAAKQSQVEKVIDAQTKLNAASIEY</sequence>
<dbReference type="SMART" id="SM00244">
    <property type="entry name" value="PHB"/>
    <property type="match status" value="1"/>
</dbReference>
<dbReference type="Proteomes" id="UP001238163">
    <property type="component" value="Unassembled WGS sequence"/>
</dbReference>
<feature type="coiled-coil region" evidence="3">
    <location>
        <begin position="329"/>
        <end position="363"/>
    </location>
</feature>
<dbReference type="SUPFAM" id="SSF117892">
    <property type="entry name" value="Band 7/SPFH domain"/>
    <property type="match status" value="1"/>
</dbReference>
<keyword evidence="7" id="KW-1185">Reference proteome</keyword>
<keyword evidence="6" id="KW-0378">Hydrolase</keyword>
<dbReference type="Gene3D" id="3.30.479.30">
    <property type="entry name" value="Band 7 domain"/>
    <property type="match status" value="1"/>
</dbReference>
<dbReference type="GO" id="GO:0005886">
    <property type="term" value="C:plasma membrane"/>
    <property type="evidence" value="ECO:0007669"/>
    <property type="project" value="InterPro"/>
</dbReference>
<organism evidence="6 7">
    <name type="scientific">Oligosphaera ethanolica</name>
    <dbReference type="NCBI Taxonomy" id="760260"/>
    <lineage>
        <taxon>Bacteria</taxon>
        <taxon>Pseudomonadati</taxon>
        <taxon>Lentisphaerota</taxon>
        <taxon>Oligosphaeria</taxon>
        <taxon>Oligosphaerales</taxon>
        <taxon>Oligosphaeraceae</taxon>
        <taxon>Oligosphaera</taxon>
    </lineage>
</organism>
<dbReference type="PANTHER" id="PTHR10264">
    <property type="entry name" value="BAND 7 PROTEIN-RELATED"/>
    <property type="match status" value="1"/>
</dbReference>
<accession>A0AAE4AMW4</accession>
<evidence type="ECO:0000256" key="1">
    <source>
        <dbReference type="ARBA" id="ARBA00004167"/>
    </source>
</evidence>
<protein>
    <submittedName>
        <fullName evidence="6">Regulator of protease activity HflC (Stomatin/prohibitin superfamily)</fullName>
    </submittedName>
</protein>
<evidence type="ECO:0000256" key="3">
    <source>
        <dbReference type="SAM" id="Coils"/>
    </source>
</evidence>
<feature type="domain" description="Band 7" evidence="5">
    <location>
        <begin position="160"/>
        <end position="337"/>
    </location>
</feature>
<dbReference type="GO" id="GO:0008233">
    <property type="term" value="F:peptidase activity"/>
    <property type="evidence" value="ECO:0007669"/>
    <property type="project" value="UniProtKB-KW"/>
</dbReference>
<dbReference type="AlphaFoldDB" id="A0AAE4AMW4"/>
<keyword evidence="6" id="KW-0645">Protease</keyword>